<evidence type="ECO:0008006" key="5">
    <source>
        <dbReference type="Google" id="ProtNLM"/>
    </source>
</evidence>
<dbReference type="Gene3D" id="2.60.40.10">
    <property type="entry name" value="Immunoglobulins"/>
    <property type="match status" value="2"/>
</dbReference>
<evidence type="ECO:0000313" key="4">
    <source>
        <dbReference type="Proteomes" id="UP000294887"/>
    </source>
</evidence>
<dbReference type="RefSeq" id="WP_131906338.1">
    <property type="nucleotide sequence ID" value="NZ_BAAAFU010000006.1"/>
</dbReference>
<dbReference type="OrthoDB" id="5619228at2"/>
<evidence type="ECO:0000313" key="3">
    <source>
        <dbReference type="EMBL" id="TCJ84590.1"/>
    </source>
</evidence>
<name>A0A4R1EV81_9GAMM</name>
<evidence type="ECO:0000256" key="1">
    <source>
        <dbReference type="SAM" id="MobiDB-lite"/>
    </source>
</evidence>
<feature type="compositionally biased region" description="Low complexity" evidence="1">
    <location>
        <begin position="25"/>
        <end position="36"/>
    </location>
</feature>
<dbReference type="AlphaFoldDB" id="A0A4R1EV81"/>
<dbReference type="PROSITE" id="PS51257">
    <property type="entry name" value="PROKAR_LIPOPROTEIN"/>
    <property type="match status" value="1"/>
</dbReference>
<feature type="chain" id="PRO_5020821384" description="Bacterial Ig domain-containing protein" evidence="2">
    <location>
        <begin position="21"/>
        <end position="812"/>
    </location>
</feature>
<feature type="signal peptide" evidence="2">
    <location>
        <begin position="1"/>
        <end position="20"/>
    </location>
</feature>
<keyword evidence="2" id="KW-0732">Signal</keyword>
<keyword evidence="4" id="KW-1185">Reference proteome</keyword>
<gene>
    <name evidence="3" type="ORF">EV695_2548</name>
</gene>
<accession>A0A4R1EV81</accession>
<dbReference type="EMBL" id="SMFQ01000004">
    <property type="protein sequence ID" value="TCJ84590.1"/>
    <property type="molecule type" value="Genomic_DNA"/>
</dbReference>
<evidence type="ECO:0000256" key="2">
    <source>
        <dbReference type="SAM" id="SignalP"/>
    </source>
</evidence>
<feature type="region of interest" description="Disordered" evidence="1">
    <location>
        <begin position="21"/>
        <end position="41"/>
    </location>
</feature>
<dbReference type="Proteomes" id="UP000294887">
    <property type="component" value="Unassembled WGS sequence"/>
</dbReference>
<protein>
    <recommendedName>
        <fullName evidence="5">Bacterial Ig domain-containing protein</fullName>
    </recommendedName>
</protein>
<feature type="region of interest" description="Disordered" evidence="1">
    <location>
        <begin position="78"/>
        <end position="102"/>
    </location>
</feature>
<reference evidence="3 4" key="1">
    <citation type="submission" date="2019-03" db="EMBL/GenBank/DDBJ databases">
        <title>Genomic Encyclopedia of Type Strains, Phase IV (KMG-IV): sequencing the most valuable type-strain genomes for metagenomic binning, comparative biology and taxonomic classification.</title>
        <authorList>
            <person name="Goeker M."/>
        </authorList>
    </citation>
    <scope>NUCLEOTIDE SEQUENCE [LARGE SCALE GENOMIC DNA]</scope>
    <source>
        <strain evidence="3 4">DSM 24830</strain>
    </source>
</reference>
<comment type="caution">
    <text evidence="3">The sequence shown here is derived from an EMBL/GenBank/DDBJ whole genome shotgun (WGS) entry which is preliminary data.</text>
</comment>
<proteinExistence type="predicted"/>
<dbReference type="InterPro" id="IPR013783">
    <property type="entry name" value="Ig-like_fold"/>
</dbReference>
<organism evidence="3 4">
    <name type="scientific">Cocleimonas flava</name>
    <dbReference type="NCBI Taxonomy" id="634765"/>
    <lineage>
        <taxon>Bacteria</taxon>
        <taxon>Pseudomonadati</taxon>
        <taxon>Pseudomonadota</taxon>
        <taxon>Gammaproteobacteria</taxon>
        <taxon>Thiotrichales</taxon>
        <taxon>Thiotrichaceae</taxon>
        <taxon>Cocleimonas</taxon>
    </lineage>
</organism>
<sequence length="812" mass="88198">MGTLKSVLILAVFSALTACGGGGSKSNNTSDNNTDTPLSPEQLSTAELGVSASGVITITGQASPNSVVNITFPDGSKETLTTDSDGNYSATSTHSQPSGDTTIISISSNGPETMIISPTDAPAVTNLKANSDGSLVISGKAAADSSITAVFPDGNTEVVSANSSGNYSVSSDASQPMGEVFITSAKNDVTSAPTIIESKSIEKALYLATGILPKLSFTPSVGVNTEAPQGGADTAGMPMPFADIFRTARPFAELSAEGTLLDENGWVLEFADESEFANGTRFARTKLLQGALDDSIPEGQYTVIYEGEGILEFGSSGAVSNVKKVTGENKYTFDLNLRSFDLEDEVAASDTNAFNMNVKDINTSNPIKNIRIAMPGGTCAGNPFTRVDSQDDCPDGDIYESFAERLEADRNAIIFNPDYLAFLRNFKVIRMMNLMEASLKKLCFTADDCPEGVGTWDHRAKLEDAVWGGNDGRTPDEDHKGVPIEVMVALANTLQRDIWVNMPHVATNDYVKTYAKYVYDNLDTNLKAYVEYSNEVWNPGFSAHSYAVSKGIELGYDTVPEIFEGSNRDADYFARLRFYSKRAEEIFILWKAQFDTESDTRLVRVLGSFIGDKVLTEQMIKDSIVNINNIDAVAIAPYFFGCPYEAICIDAPNNLLDATSVDDVFAAIDQSSDIDVKSLDGTIEAVKSQLTITSAYNLDLVAYEGGQHLVTGVLGSNDVSEDDKARLRALFNEANRDPRMKQRYITFLNAWKDLSDEGTALFTLYTLPQSYYRFGNFGMKEHLNMSRNDSPKFDGVMTFQEAVETCWWDNCE</sequence>